<evidence type="ECO:0000313" key="2">
    <source>
        <dbReference type="EMBL" id="CAI9913818.1"/>
    </source>
</evidence>
<dbReference type="CDD" id="cd00143">
    <property type="entry name" value="PP2Cc"/>
    <property type="match status" value="1"/>
</dbReference>
<dbReference type="GO" id="GO:0004722">
    <property type="term" value="F:protein serine/threonine phosphatase activity"/>
    <property type="evidence" value="ECO:0007669"/>
    <property type="project" value="InterPro"/>
</dbReference>
<evidence type="ECO:0000259" key="1">
    <source>
        <dbReference type="PROSITE" id="PS51746"/>
    </source>
</evidence>
<evidence type="ECO:0000313" key="4">
    <source>
        <dbReference type="Proteomes" id="UP001642409"/>
    </source>
</evidence>
<reference evidence="2" key="1">
    <citation type="submission" date="2023-06" db="EMBL/GenBank/DDBJ databases">
        <authorList>
            <person name="Kurt Z."/>
        </authorList>
    </citation>
    <scope>NUCLEOTIDE SEQUENCE</scope>
</reference>
<comment type="caution">
    <text evidence="2">The sequence shown here is derived from an EMBL/GenBank/DDBJ whole genome shotgun (WGS) entry which is preliminary data.</text>
</comment>
<dbReference type="InterPro" id="IPR015655">
    <property type="entry name" value="PP2C"/>
</dbReference>
<dbReference type="Pfam" id="PF00481">
    <property type="entry name" value="PP2C"/>
    <property type="match status" value="1"/>
</dbReference>
<evidence type="ECO:0000313" key="3">
    <source>
        <dbReference type="EMBL" id="CAL6088727.1"/>
    </source>
</evidence>
<dbReference type="Gene3D" id="3.60.40.10">
    <property type="entry name" value="PPM-type phosphatase domain"/>
    <property type="match status" value="1"/>
</dbReference>
<reference evidence="3 4" key="2">
    <citation type="submission" date="2024-07" db="EMBL/GenBank/DDBJ databases">
        <authorList>
            <person name="Akdeniz Z."/>
        </authorList>
    </citation>
    <scope>NUCLEOTIDE SEQUENCE [LARGE SCALE GENOMIC DNA]</scope>
</reference>
<dbReference type="EMBL" id="CAXDID020000410">
    <property type="protein sequence ID" value="CAL6088727.1"/>
    <property type="molecule type" value="Genomic_DNA"/>
</dbReference>
<protein>
    <submittedName>
        <fullName evidence="2">Protein phosphatase 2C</fullName>
    </submittedName>
    <submittedName>
        <fullName evidence="3">Protein_phosphatase 2C</fullName>
    </submittedName>
</protein>
<dbReference type="Proteomes" id="UP001642409">
    <property type="component" value="Unassembled WGS sequence"/>
</dbReference>
<name>A0AA86N6T1_9EUKA</name>
<dbReference type="PANTHER" id="PTHR47992">
    <property type="entry name" value="PROTEIN PHOSPHATASE"/>
    <property type="match status" value="1"/>
</dbReference>
<organism evidence="2">
    <name type="scientific">Hexamita inflata</name>
    <dbReference type="NCBI Taxonomy" id="28002"/>
    <lineage>
        <taxon>Eukaryota</taxon>
        <taxon>Metamonada</taxon>
        <taxon>Diplomonadida</taxon>
        <taxon>Hexamitidae</taxon>
        <taxon>Hexamitinae</taxon>
        <taxon>Hexamita</taxon>
    </lineage>
</organism>
<sequence length="326" mass="36810">MSAIKKNMSQLQCAVSNQSKMSNCSQFYGEVPEFDFKFSSIVGRRDNNEDAHVTFKFKNMWVAGIFDGHNGPSVAQYCAKNLEFFLQQYKNEQKTIEEILKDTIFAINKAVMEQFTGNQAGSTAVIVAMDSDEKEIHVVNVGDSRCVIGYSNKIVSTRDHKPEYEAERLKKAGAYIELMDGVWRINKVISVARSIGDSTFKAYGVICDPDYYKFPLQDCQYVILGCDGLFDVVTNEQLDSYVKLAVKRDAKTEEDRKFLKILDGDDQINNTQIYRSEGKIHQKLLFDNVIANSILPKRIAQTLTRTAYDLNSLDNVSVACCLVGLK</sequence>
<dbReference type="InterPro" id="IPR036457">
    <property type="entry name" value="PPM-type-like_dom_sf"/>
</dbReference>
<dbReference type="AlphaFoldDB" id="A0AA86N6T1"/>
<proteinExistence type="predicted"/>
<dbReference type="SMART" id="SM00332">
    <property type="entry name" value="PP2Cc"/>
    <property type="match status" value="1"/>
</dbReference>
<dbReference type="SUPFAM" id="SSF81606">
    <property type="entry name" value="PP2C-like"/>
    <property type="match status" value="1"/>
</dbReference>
<gene>
    <name evidence="2" type="ORF">HINF_LOCUS1463</name>
    <name evidence="3" type="ORF">HINF_LOCUS64267</name>
</gene>
<keyword evidence="4" id="KW-1185">Reference proteome</keyword>
<feature type="domain" description="PPM-type phosphatase" evidence="1">
    <location>
        <begin position="35"/>
        <end position="323"/>
    </location>
</feature>
<dbReference type="PROSITE" id="PS51746">
    <property type="entry name" value="PPM_2"/>
    <property type="match status" value="1"/>
</dbReference>
<dbReference type="EMBL" id="CATOUU010000036">
    <property type="protein sequence ID" value="CAI9913818.1"/>
    <property type="molecule type" value="Genomic_DNA"/>
</dbReference>
<dbReference type="InterPro" id="IPR001932">
    <property type="entry name" value="PPM-type_phosphatase-like_dom"/>
</dbReference>
<accession>A0AA86N6T1</accession>